<dbReference type="Proteomes" id="UP000236291">
    <property type="component" value="Unassembled WGS sequence"/>
</dbReference>
<dbReference type="PANTHER" id="PTHR22835:SF670">
    <property type="entry name" value="GDSL-LIKE LIPASE_ACYLHYDROLASE"/>
    <property type="match status" value="1"/>
</dbReference>
<evidence type="ECO:0000313" key="5">
    <source>
        <dbReference type="Proteomes" id="UP000236291"/>
    </source>
</evidence>
<accession>A0A2K3K6X0</accession>
<feature type="chain" id="PRO_5014386053" evidence="3">
    <location>
        <begin position="24"/>
        <end position="138"/>
    </location>
</feature>
<proteinExistence type="inferred from homology"/>
<feature type="signal peptide" evidence="3">
    <location>
        <begin position="1"/>
        <end position="23"/>
    </location>
</feature>
<comment type="similarity">
    <text evidence="1">Belongs to the 'GDSL' lipolytic enzyme family.</text>
</comment>
<feature type="non-terminal residue" evidence="4">
    <location>
        <position position="138"/>
    </location>
</feature>
<protein>
    <submittedName>
        <fullName evidence="4">GDSL esterase/lipase</fullName>
    </submittedName>
</protein>
<dbReference type="AlphaFoldDB" id="A0A2K3K6X0"/>
<keyword evidence="3" id="KW-0732">Signal</keyword>
<organism evidence="4 5">
    <name type="scientific">Trifolium pratense</name>
    <name type="common">Red clover</name>
    <dbReference type="NCBI Taxonomy" id="57577"/>
    <lineage>
        <taxon>Eukaryota</taxon>
        <taxon>Viridiplantae</taxon>
        <taxon>Streptophyta</taxon>
        <taxon>Embryophyta</taxon>
        <taxon>Tracheophyta</taxon>
        <taxon>Spermatophyta</taxon>
        <taxon>Magnoliopsida</taxon>
        <taxon>eudicotyledons</taxon>
        <taxon>Gunneridae</taxon>
        <taxon>Pentapetalae</taxon>
        <taxon>rosids</taxon>
        <taxon>fabids</taxon>
        <taxon>Fabales</taxon>
        <taxon>Fabaceae</taxon>
        <taxon>Papilionoideae</taxon>
        <taxon>50 kb inversion clade</taxon>
        <taxon>NPAAA clade</taxon>
        <taxon>Hologalegina</taxon>
        <taxon>IRL clade</taxon>
        <taxon>Trifolieae</taxon>
        <taxon>Trifolium</taxon>
    </lineage>
</organism>
<keyword evidence="2" id="KW-0325">Glycoprotein</keyword>
<dbReference type="Gene3D" id="3.40.50.1110">
    <property type="entry name" value="SGNH hydrolase"/>
    <property type="match status" value="1"/>
</dbReference>
<name>A0A2K3K6X0_TRIPR</name>
<dbReference type="GO" id="GO:0016788">
    <property type="term" value="F:hydrolase activity, acting on ester bonds"/>
    <property type="evidence" value="ECO:0007669"/>
    <property type="project" value="InterPro"/>
</dbReference>
<dbReference type="PANTHER" id="PTHR22835">
    <property type="entry name" value="ZINC FINGER FYVE DOMAIN CONTAINING PROTEIN"/>
    <property type="match status" value="1"/>
</dbReference>
<evidence type="ECO:0000256" key="3">
    <source>
        <dbReference type="SAM" id="SignalP"/>
    </source>
</evidence>
<evidence type="ECO:0000313" key="4">
    <source>
        <dbReference type="EMBL" id="PNX62012.1"/>
    </source>
</evidence>
<comment type="caution">
    <text evidence="4">The sequence shown here is derived from an EMBL/GenBank/DDBJ whole genome shotgun (WGS) entry which is preliminary data.</text>
</comment>
<dbReference type="ExpressionAtlas" id="A0A2K3K6X0">
    <property type="expression patterns" value="baseline"/>
</dbReference>
<evidence type="ECO:0000256" key="2">
    <source>
        <dbReference type="ARBA" id="ARBA00023180"/>
    </source>
</evidence>
<gene>
    <name evidence="4" type="ORF">L195_g052755</name>
</gene>
<sequence length="138" mass="15471">MTSYQQRCTTITLLLQLLLLITTTSPPLLTKAECSSYSSIFSFGDSLADTGNLYFSSHQPSDHCFFPPYGETYFHHPSNRCSDGRLMIDFIAEWLGIPMLKPYLGIKNGELEDLNVNEGVNFAVIGATALEDSFFEER</sequence>
<reference evidence="4 5" key="1">
    <citation type="journal article" date="2014" name="Am. J. Bot.">
        <title>Genome assembly and annotation for red clover (Trifolium pratense; Fabaceae).</title>
        <authorList>
            <person name="Istvanek J."/>
            <person name="Jaros M."/>
            <person name="Krenek A."/>
            <person name="Repkova J."/>
        </authorList>
    </citation>
    <scope>NUCLEOTIDE SEQUENCE [LARGE SCALE GENOMIC DNA]</scope>
    <source>
        <strain evidence="5">cv. Tatra</strain>
        <tissue evidence="4">Young leaves</tissue>
    </source>
</reference>
<dbReference type="STRING" id="57577.A0A2K3K6X0"/>
<dbReference type="InterPro" id="IPR001087">
    <property type="entry name" value="GDSL"/>
</dbReference>
<reference evidence="4 5" key="2">
    <citation type="journal article" date="2017" name="Front. Plant Sci.">
        <title>Gene Classification and Mining of Molecular Markers Useful in Red Clover (Trifolium pratense) Breeding.</title>
        <authorList>
            <person name="Istvanek J."/>
            <person name="Dluhosova J."/>
            <person name="Dluhos P."/>
            <person name="Patkova L."/>
            <person name="Nedelnik J."/>
            <person name="Repkova J."/>
        </authorList>
    </citation>
    <scope>NUCLEOTIDE SEQUENCE [LARGE SCALE GENOMIC DNA]</scope>
    <source>
        <strain evidence="5">cv. Tatra</strain>
        <tissue evidence="4">Young leaves</tissue>
    </source>
</reference>
<evidence type="ECO:0000256" key="1">
    <source>
        <dbReference type="ARBA" id="ARBA00008668"/>
    </source>
</evidence>
<dbReference type="EMBL" id="ASHM01086632">
    <property type="protein sequence ID" value="PNX62012.1"/>
    <property type="molecule type" value="Genomic_DNA"/>
</dbReference>
<dbReference type="Pfam" id="PF00657">
    <property type="entry name" value="Lipase_GDSL"/>
    <property type="match status" value="1"/>
</dbReference>
<dbReference type="InterPro" id="IPR036514">
    <property type="entry name" value="SGNH_hydro_sf"/>
</dbReference>